<feature type="transmembrane region" description="Helical" evidence="1">
    <location>
        <begin position="26"/>
        <end position="43"/>
    </location>
</feature>
<dbReference type="PANTHER" id="PTHR36832:SF1">
    <property type="entry name" value="SLR1174 PROTEIN"/>
    <property type="match status" value="1"/>
</dbReference>
<dbReference type="PANTHER" id="PTHR36832">
    <property type="entry name" value="SLR1174 PROTEIN-RELATED"/>
    <property type="match status" value="1"/>
</dbReference>
<accession>A0A0V8QCK1</accession>
<organism evidence="2 4">
    <name type="scientific">Acetivibrio ethanolgignens</name>
    <dbReference type="NCBI Taxonomy" id="290052"/>
    <lineage>
        <taxon>Bacteria</taxon>
        <taxon>Bacillati</taxon>
        <taxon>Bacillota</taxon>
        <taxon>Clostridia</taxon>
        <taxon>Eubacteriales</taxon>
        <taxon>Oscillospiraceae</taxon>
        <taxon>Acetivibrio</taxon>
    </lineage>
</organism>
<dbReference type="EMBL" id="LNAM01000027">
    <property type="protein sequence ID" value="KSV60245.1"/>
    <property type="molecule type" value="Genomic_DNA"/>
</dbReference>
<feature type="transmembrane region" description="Helical" evidence="1">
    <location>
        <begin position="138"/>
        <end position="163"/>
    </location>
</feature>
<feature type="transmembrane region" description="Helical" evidence="1">
    <location>
        <begin position="225"/>
        <end position="243"/>
    </location>
</feature>
<keyword evidence="1" id="KW-0472">Membrane</keyword>
<keyword evidence="4" id="KW-1185">Reference proteome</keyword>
<dbReference type="Pfam" id="PF06182">
    <property type="entry name" value="ABC2_membrane_6"/>
    <property type="match status" value="1"/>
</dbReference>
<protein>
    <recommendedName>
        <fullName evidence="5">ABC transporter permease</fullName>
    </recommendedName>
</protein>
<feature type="transmembrane region" description="Helical" evidence="1">
    <location>
        <begin position="184"/>
        <end position="205"/>
    </location>
</feature>
<dbReference type="InterPro" id="IPR010390">
    <property type="entry name" value="ABC-2_transporter-like"/>
</dbReference>
<comment type="caution">
    <text evidence="2">The sequence shown here is derived from an EMBL/GenBank/DDBJ whole genome shotgun (WGS) entry which is preliminary data.</text>
</comment>
<evidence type="ECO:0008006" key="5">
    <source>
        <dbReference type="Google" id="ProtNLM"/>
    </source>
</evidence>
<feature type="transmembrane region" description="Helical" evidence="1">
    <location>
        <begin position="55"/>
        <end position="75"/>
    </location>
</feature>
<dbReference type="Proteomes" id="UP000054874">
    <property type="component" value="Unassembled WGS sequence"/>
</dbReference>
<dbReference type="RefSeq" id="WP_058351554.1">
    <property type="nucleotide sequence ID" value="NZ_CABMMD010000027.1"/>
</dbReference>
<dbReference type="OrthoDB" id="8582979at2"/>
<keyword evidence="1" id="KW-1133">Transmembrane helix</keyword>
<evidence type="ECO:0000313" key="3">
    <source>
        <dbReference type="EMBL" id="KSV60245.1"/>
    </source>
</evidence>
<reference evidence="2 4" key="1">
    <citation type="submission" date="2015-11" db="EMBL/GenBank/DDBJ databases">
        <title>Butyribacter intestini gen. nov., sp. nov., a butyric acid-producing bacterium of the family Lachnospiraceae isolated from the human faeces.</title>
        <authorList>
            <person name="Zou Y."/>
            <person name="Xue W."/>
            <person name="Luo G."/>
            <person name="Lv M."/>
        </authorList>
    </citation>
    <scope>NUCLEOTIDE SEQUENCE [LARGE SCALE GENOMIC DNA]</scope>
    <source>
        <strain evidence="2 4">ACET-33324</strain>
    </source>
</reference>
<keyword evidence="1" id="KW-0812">Transmembrane</keyword>
<proteinExistence type="predicted"/>
<gene>
    <name evidence="2" type="ORF">ASU35_13275</name>
    <name evidence="3" type="ORF">ASU35_17165</name>
</gene>
<dbReference type="AlphaFoldDB" id="A0A0V8QCK1"/>
<name>A0A0V8QCK1_9FIRM</name>
<dbReference type="STRING" id="290052.ASU35_13275"/>
<evidence type="ECO:0000313" key="4">
    <source>
        <dbReference type="Proteomes" id="UP000054874"/>
    </source>
</evidence>
<evidence type="ECO:0000256" key="1">
    <source>
        <dbReference type="SAM" id="Phobius"/>
    </source>
</evidence>
<dbReference type="EMBL" id="LNAM01000177">
    <property type="protein sequence ID" value="KSV58277.1"/>
    <property type="molecule type" value="Genomic_DNA"/>
</dbReference>
<sequence length="259" mass="30016">MKALTDKYIILINTYVKVNLKYPLELFLKLIYLPIQLFMYIFLWKSLLSYDAFEFSYMICYYLFVILLGYAFPFAHIATDIQSDVEGGILSNFLVRPIGYIVPKVCKFIAWMVCYSVVFIPALIFVFFYGNIKPLNLLYFFVYLLIGLVVEFLLWYNVGLLALKIEKIRGAMTAFKALRMLASGSLIPIYLFPDILQGILMYLPFKLYIYTPINVLLSGESSEAFFLNILTGIIWVMFLTLLAKIQWRSGIAKLQINIS</sequence>
<evidence type="ECO:0000313" key="2">
    <source>
        <dbReference type="EMBL" id="KSV58277.1"/>
    </source>
</evidence>
<feature type="transmembrane region" description="Helical" evidence="1">
    <location>
        <begin position="108"/>
        <end position="132"/>
    </location>
</feature>